<accession>A0A5B7IIL4</accession>
<keyword evidence="1" id="KW-0732">Signal</keyword>
<dbReference type="EMBL" id="VSRR010058891">
    <property type="protein sequence ID" value="MPC82115.1"/>
    <property type="molecule type" value="Genomic_DNA"/>
</dbReference>
<evidence type="ECO:0000256" key="1">
    <source>
        <dbReference type="SAM" id="SignalP"/>
    </source>
</evidence>
<evidence type="ECO:0008006" key="4">
    <source>
        <dbReference type="Google" id="ProtNLM"/>
    </source>
</evidence>
<sequence>MVVVVVVVVVVSGEVTGSDWLAGVSWDRESERQCCANPIPVYPKPTTLFRQPITSHPLTTYHVNSR</sequence>
<proteinExistence type="predicted"/>
<feature type="signal peptide" evidence="1">
    <location>
        <begin position="1"/>
        <end position="17"/>
    </location>
</feature>
<feature type="chain" id="PRO_5023117578" description="Secreted protein" evidence="1">
    <location>
        <begin position="18"/>
        <end position="66"/>
    </location>
</feature>
<evidence type="ECO:0000313" key="2">
    <source>
        <dbReference type="EMBL" id="MPC82115.1"/>
    </source>
</evidence>
<reference evidence="2 3" key="1">
    <citation type="submission" date="2019-05" db="EMBL/GenBank/DDBJ databases">
        <title>Another draft genome of Portunus trituberculatus and its Hox gene families provides insights of decapod evolution.</title>
        <authorList>
            <person name="Jeong J.-H."/>
            <person name="Song I."/>
            <person name="Kim S."/>
            <person name="Choi T."/>
            <person name="Kim D."/>
            <person name="Ryu S."/>
            <person name="Kim W."/>
        </authorList>
    </citation>
    <scope>NUCLEOTIDE SEQUENCE [LARGE SCALE GENOMIC DNA]</scope>
    <source>
        <tissue evidence="2">Muscle</tissue>
    </source>
</reference>
<dbReference type="Proteomes" id="UP000324222">
    <property type="component" value="Unassembled WGS sequence"/>
</dbReference>
<comment type="caution">
    <text evidence="2">The sequence shown here is derived from an EMBL/GenBank/DDBJ whole genome shotgun (WGS) entry which is preliminary data.</text>
</comment>
<protein>
    <recommendedName>
        <fullName evidence="4">Secreted protein</fullName>
    </recommendedName>
</protein>
<gene>
    <name evidence="2" type="ORF">E2C01_076760</name>
</gene>
<organism evidence="2 3">
    <name type="scientific">Portunus trituberculatus</name>
    <name type="common">Swimming crab</name>
    <name type="synonym">Neptunus trituberculatus</name>
    <dbReference type="NCBI Taxonomy" id="210409"/>
    <lineage>
        <taxon>Eukaryota</taxon>
        <taxon>Metazoa</taxon>
        <taxon>Ecdysozoa</taxon>
        <taxon>Arthropoda</taxon>
        <taxon>Crustacea</taxon>
        <taxon>Multicrustacea</taxon>
        <taxon>Malacostraca</taxon>
        <taxon>Eumalacostraca</taxon>
        <taxon>Eucarida</taxon>
        <taxon>Decapoda</taxon>
        <taxon>Pleocyemata</taxon>
        <taxon>Brachyura</taxon>
        <taxon>Eubrachyura</taxon>
        <taxon>Portunoidea</taxon>
        <taxon>Portunidae</taxon>
        <taxon>Portuninae</taxon>
        <taxon>Portunus</taxon>
    </lineage>
</organism>
<name>A0A5B7IIL4_PORTR</name>
<evidence type="ECO:0000313" key="3">
    <source>
        <dbReference type="Proteomes" id="UP000324222"/>
    </source>
</evidence>
<dbReference type="AlphaFoldDB" id="A0A5B7IIL4"/>
<keyword evidence="3" id="KW-1185">Reference proteome</keyword>